<organism evidence="1">
    <name type="scientific">Arundo donax</name>
    <name type="common">Giant reed</name>
    <name type="synonym">Donax arundinaceus</name>
    <dbReference type="NCBI Taxonomy" id="35708"/>
    <lineage>
        <taxon>Eukaryota</taxon>
        <taxon>Viridiplantae</taxon>
        <taxon>Streptophyta</taxon>
        <taxon>Embryophyta</taxon>
        <taxon>Tracheophyta</taxon>
        <taxon>Spermatophyta</taxon>
        <taxon>Magnoliopsida</taxon>
        <taxon>Liliopsida</taxon>
        <taxon>Poales</taxon>
        <taxon>Poaceae</taxon>
        <taxon>PACMAD clade</taxon>
        <taxon>Arundinoideae</taxon>
        <taxon>Arundineae</taxon>
        <taxon>Arundo</taxon>
    </lineage>
</organism>
<dbReference type="EMBL" id="GBRH01185075">
    <property type="protein sequence ID" value="JAE12821.1"/>
    <property type="molecule type" value="Transcribed_RNA"/>
</dbReference>
<reference evidence="1" key="2">
    <citation type="journal article" date="2015" name="Data Brief">
        <title>Shoot transcriptome of the giant reed, Arundo donax.</title>
        <authorList>
            <person name="Barrero R.A."/>
            <person name="Guerrero F.D."/>
            <person name="Moolhuijzen P."/>
            <person name="Goolsby J.A."/>
            <person name="Tidwell J."/>
            <person name="Bellgard S.E."/>
            <person name="Bellgard M.I."/>
        </authorList>
    </citation>
    <scope>NUCLEOTIDE SEQUENCE</scope>
    <source>
        <tissue evidence="1">Shoot tissue taken approximately 20 cm above the soil surface</tissue>
    </source>
</reference>
<name>A0A0A9FR75_ARUDO</name>
<protein>
    <submittedName>
        <fullName evidence="1">Uncharacterized protein</fullName>
    </submittedName>
</protein>
<sequence>MINEGRRHEFTGGGD</sequence>
<evidence type="ECO:0000313" key="1">
    <source>
        <dbReference type="EMBL" id="JAE12821.1"/>
    </source>
</evidence>
<reference evidence="1" key="1">
    <citation type="submission" date="2014-09" db="EMBL/GenBank/DDBJ databases">
        <authorList>
            <person name="Magalhaes I.L.F."/>
            <person name="Oliveira U."/>
            <person name="Santos F.R."/>
            <person name="Vidigal T.H.D.A."/>
            <person name="Brescovit A.D."/>
            <person name="Santos A.J."/>
        </authorList>
    </citation>
    <scope>NUCLEOTIDE SEQUENCE</scope>
    <source>
        <tissue evidence="1">Shoot tissue taken approximately 20 cm above the soil surface</tissue>
    </source>
</reference>
<proteinExistence type="predicted"/>
<accession>A0A0A9FR75</accession>